<feature type="transmembrane region" description="Helical" evidence="2">
    <location>
        <begin position="6"/>
        <end position="28"/>
    </location>
</feature>
<keyword evidence="4" id="KW-1185">Reference proteome</keyword>
<evidence type="ECO:0000313" key="3">
    <source>
        <dbReference type="EMBL" id="AWB96227.1"/>
    </source>
</evidence>
<evidence type="ECO:0000313" key="4">
    <source>
        <dbReference type="Proteomes" id="UP000244729"/>
    </source>
</evidence>
<keyword evidence="2" id="KW-0472">Membrane</keyword>
<accession>A0A2S0WXZ3</accession>
<evidence type="ECO:0000256" key="2">
    <source>
        <dbReference type="SAM" id="Phobius"/>
    </source>
</evidence>
<organism evidence="3 4">
    <name type="scientific">Agromyces badenianii</name>
    <dbReference type="NCBI Taxonomy" id="2080742"/>
    <lineage>
        <taxon>Bacteria</taxon>
        <taxon>Bacillati</taxon>
        <taxon>Actinomycetota</taxon>
        <taxon>Actinomycetes</taxon>
        <taxon>Micrococcales</taxon>
        <taxon>Microbacteriaceae</taxon>
        <taxon>Agromyces</taxon>
    </lineage>
</organism>
<keyword evidence="2" id="KW-1133">Transmembrane helix</keyword>
<proteinExistence type="predicted"/>
<evidence type="ECO:0000256" key="1">
    <source>
        <dbReference type="SAM" id="Coils"/>
    </source>
</evidence>
<dbReference type="AlphaFoldDB" id="A0A2S0WXZ3"/>
<keyword evidence="1" id="KW-0175">Coiled coil</keyword>
<keyword evidence="2" id="KW-0812">Transmembrane</keyword>
<feature type="coiled-coil region" evidence="1">
    <location>
        <begin position="154"/>
        <end position="181"/>
    </location>
</feature>
<dbReference type="KEGG" id="agm:DCE93_11660"/>
<name>A0A2S0WXZ3_9MICO</name>
<protein>
    <submittedName>
        <fullName evidence="3">Uncharacterized protein</fullName>
    </submittedName>
</protein>
<dbReference type="OrthoDB" id="5105562at2"/>
<dbReference type="Proteomes" id="UP000244729">
    <property type="component" value="Chromosome"/>
</dbReference>
<sequence length="417" mass="43937">MPDGLWWLPSLLVVAVAAAGLVGAGVALRRSGARRERAALAEGSVAEVRAKGLIVRADNAVRDAERELAYAEAQFGENEVRSMRAALDSARGWMREAFVLQQRLDDAEADTAAERRTWTARIEGLCTSVIGALDEAEGALASRRRVERGAHAELPALRAQAERLARRRAEAESMLGRLSTRFAPSALATARAAATRVDSVLAEVGVALDDAESRLARADPAADGVGFASDGLERAARDLDEIDAMELSLAAAQAEASDEAAALDRELVAARRERDVHEEPGAAEALGAAIGEGSAALVGRAELVGDPFAARDRLRACRDRLEVARAAARNAQGRLDGARGALGGAIAIAESQLRVARAAIDRGGHAVGADARTRLAEAERQLMIAHQEPDPVAALDAARRATSRANDAEALALYRAR</sequence>
<reference evidence="3 4" key="1">
    <citation type="submission" date="2018-04" db="EMBL/GenBank/DDBJ databases">
        <authorList>
            <person name="Li J."/>
        </authorList>
    </citation>
    <scope>NUCLEOTIDE SEQUENCE [LARGE SCALE GENOMIC DNA]</scope>
    <source>
        <strain evidence="4">30A</strain>
    </source>
</reference>
<gene>
    <name evidence="3" type="ORF">DCE93_11660</name>
</gene>
<dbReference type="RefSeq" id="WP_108596026.1">
    <property type="nucleotide sequence ID" value="NZ_CP028913.1"/>
</dbReference>
<dbReference type="EMBL" id="CP028913">
    <property type="protein sequence ID" value="AWB96227.1"/>
    <property type="molecule type" value="Genomic_DNA"/>
</dbReference>